<dbReference type="OrthoDB" id="530955at2"/>
<dbReference type="AlphaFoldDB" id="A0A0M2PVT5"/>
<comment type="similarity">
    <text evidence="1">Belongs to the thioredoxin family.</text>
</comment>
<dbReference type="GO" id="GO:0005829">
    <property type="term" value="C:cytosol"/>
    <property type="evidence" value="ECO:0007669"/>
    <property type="project" value="TreeGrafter"/>
</dbReference>
<evidence type="ECO:0000259" key="3">
    <source>
        <dbReference type="PROSITE" id="PS51352"/>
    </source>
</evidence>
<gene>
    <name evidence="4" type="ORF">PROH_10365</name>
</gene>
<dbReference type="CDD" id="cd02947">
    <property type="entry name" value="TRX_family"/>
    <property type="match status" value="1"/>
</dbReference>
<keyword evidence="2" id="KW-0676">Redox-active center</keyword>
<dbReference type="STRING" id="317619.GCA_000332315_00840"/>
<evidence type="ECO:0000313" key="4">
    <source>
        <dbReference type="EMBL" id="KKJ00556.1"/>
    </source>
</evidence>
<dbReference type="SUPFAM" id="SSF52833">
    <property type="entry name" value="Thioredoxin-like"/>
    <property type="match status" value="1"/>
</dbReference>
<dbReference type="PROSITE" id="PS51352">
    <property type="entry name" value="THIOREDOXIN_2"/>
    <property type="match status" value="1"/>
</dbReference>
<evidence type="ECO:0000313" key="5">
    <source>
        <dbReference type="Proteomes" id="UP000034681"/>
    </source>
</evidence>
<sequence length="134" mass="15355">MFLTVNDNTFDREVLYAATPVLVNVWAPWCGICRWVQPVLRDLQAKKPDTLKIVNVNADNSFAIVNTYRLTMLPTLLVFDQGHLCDRLEGFQTRSQFEQALNGLHLSHWQSLAVDREQAQTHLLPARSFMIGSR</sequence>
<accession>A0A0M2PVT5</accession>
<dbReference type="Gene3D" id="3.40.30.10">
    <property type="entry name" value="Glutaredoxin"/>
    <property type="match status" value="1"/>
</dbReference>
<dbReference type="InterPro" id="IPR013766">
    <property type="entry name" value="Thioredoxin_domain"/>
</dbReference>
<dbReference type="Proteomes" id="UP000034681">
    <property type="component" value="Unassembled WGS sequence"/>
</dbReference>
<feature type="domain" description="Thioredoxin" evidence="3">
    <location>
        <begin position="1"/>
        <end position="106"/>
    </location>
</feature>
<dbReference type="PANTHER" id="PTHR45663:SF11">
    <property type="entry name" value="GEO12009P1"/>
    <property type="match status" value="1"/>
</dbReference>
<comment type="caution">
    <text evidence="4">The sequence shown here is derived from an EMBL/GenBank/DDBJ whole genome shotgun (WGS) entry which is preliminary data.</text>
</comment>
<evidence type="ECO:0000256" key="2">
    <source>
        <dbReference type="ARBA" id="ARBA00023284"/>
    </source>
</evidence>
<dbReference type="GO" id="GO:0015035">
    <property type="term" value="F:protein-disulfide reductase activity"/>
    <property type="evidence" value="ECO:0007669"/>
    <property type="project" value="TreeGrafter"/>
</dbReference>
<protein>
    <recommendedName>
        <fullName evidence="3">Thioredoxin domain-containing protein</fullName>
    </recommendedName>
</protein>
<dbReference type="eggNOG" id="COG3118">
    <property type="taxonomic scope" value="Bacteria"/>
</dbReference>
<dbReference type="InterPro" id="IPR036249">
    <property type="entry name" value="Thioredoxin-like_sf"/>
</dbReference>
<dbReference type="RefSeq" id="WP_016924336.1">
    <property type="nucleotide sequence ID" value="NZ_KB235933.1"/>
</dbReference>
<dbReference type="GO" id="GO:0045454">
    <property type="term" value="P:cell redox homeostasis"/>
    <property type="evidence" value="ECO:0007669"/>
    <property type="project" value="TreeGrafter"/>
</dbReference>
<dbReference type="Pfam" id="PF00085">
    <property type="entry name" value="Thioredoxin"/>
    <property type="match status" value="1"/>
</dbReference>
<evidence type="ECO:0000256" key="1">
    <source>
        <dbReference type="ARBA" id="ARBA00008987"/>
    </source>
</evidence>
<dbReference type="PANTHER" id="PTHR45663">
    <property type="entry name" value="GEO12009P1"/>
    <property type="match status" value="1"/>
</dbReference>
<dbReference type="EMBL" id="AJTX02000004">
    <property type="protein sequence ID" value="KKJ00556.1"/>
    <property type="molecule type" value="Genomic_DNA"/>
</dbReference>
<keyword evidence="5" id="KW-1185">Reference proteome</keyword>
<reference evidence="4" key="1">
    <citation type="submission" date="2012-04" db="EMBL/GenBank/DDBJ databases">
        <authorList>
            <person name="Borisov I.G."/>
            <person name="Ivanikova N.V."/>
            <person name="Pinevich A.V."/>
        </authorList>
    </citation>
    <scope>NUCLEOTIDE SEQUENCE</scope>
    <source>
        <strain evidence="4">CALU 1027</strain>
    </source>
</reference>
<name>A0A0M2PVT5_PROHO</name>
<proteinExistence type="inferred from homology"/>
<organism evidence="4 5">
    <name type="scientific">Prochlorothrix hollandica PCC 9006 = CALU 1027</name>
    <dbReference type="NCBI Taxonomy" id="317619"/>
    <lineage>
        <taxon>Bacteria</taxon>
        <taxon>Bacillati</taxon>
        <taxon>Cyanobacteriota</taxon>
        <taxon>Cyanophyceae</taxon>
        <taxon>Prochlorotrichales</taxon>
        <taxon>Prochlorotrichaceae</taxon>
        <taxon>Prochlorothrix</taxon>
    </lineage>
</organism>